<dbReference type="RefSeq" id="WP_271326624.1">
    <property type="nucleotide sequence ID" value="NZ_JAOTHC010000001.1"/>
</dbReference>
<name>A0AAW6BBH6_LACAM</name>
<evidence type="ECO:0000313" key="1">
    <source>
        <dbReference type="EMBL" id="MDB6247109.1"/>
    </source>
</evidence>
<comment type="caution">
    <text evidence="1">The sequence shown here is derived from an EMBL/GenBank/DDBJ whole genome shotgun (WGS) entry which is preliminary data.</text>
</comment>
<reference evidence="1" key="2">
    <citation type="submission" date="2022-10" db="EMBL/GenBank/DDBJ databases">
        <authorList>
            <person name="Kostovova I."/>
            <person name="Moravkova M."/>
            <person name="Pechar R."/>
        </authorList>
    </citation>
    <scope>NUCLEOTIDE SEQUENCE</scope>
    <source>
        <strain evidence="1">M597B</strain>
    </source>
</reference>
<reference evidence="1" key="1">
    <citation type="journal article" date="2022" name="Microorganisms">
        <title>Antibiotic Susceptibility, Resistance Gene Determinants and Corresponding Genomic Regions in Lactobacillus amylovorus Isolates Derived from Wild Boars and Domestic Pigs.</title>
        <authorList>
            <person name="Moravkova M."/>
            <person name="Kostovova I."/>
            <person name="Kavanova K."/>
            <person name="Pechar R."/>
            <person name="Stanek S."/>
            <person name="Brychta A."/>
            <person name="Zeman M."/>
            <person name="Kubasova T."/>
        </authorList>
    </citation>
    <scope>NUCLEOTIDE SEQUENCE</scope>
    <source>
        <strain evidence="1">M597B</strain>
    </source>
</reference>
<accession>A0AAW6BBH6</accession>
<proteinExistence type="predicted"/>
<evidence type="ECO:0000313" key="2">
    <source>
        <dbReference type="Proteomes" id="UP001141961"/>
    </source>
</evidence>
<dbReference type="EMBL" id="JAOTHD010000021">
    <property type="protein sequence ID" value="MDB6247109.1"/>
    <property type="molecule type" value="Genomic_DNA"/>
</dbReference>
<dbReference type="AlphaFoldDB" id="A0AAW6BBH6"/>
<protein>
    <submittedName>
        <fullName evidence="1">Uncharacterized protein</fullName>
    </submittedName>
</protein>
<sequence>MSEATKNALLKNSNALFDRDNSIWLKEPILTKLQKNKLSDLR</sequence>
<gene>
    <name evidence="1" type="ORF">ODV14_07225</name>
</gene>
<organism evidence="1 2">
    <name type="scientific">Lactobacillus amylovorus</name>
    <dbReference type="NCBI Taxonomy" id="1604"/>
    <lineage>
        <taxon>Bacteria</taxon>
        <taxon>Bacillati</taxon>
        <taxon>Bacillota</taxon>
        <taxon>Bacilli</taxon>
        <taxon>Lactobacillales</taxon>
        <taxon>Lactobacillaceae</taxon>
        <taxon>Lactobacillus</taxon>
    </lineage>
</organism>
<dbReference type="Proteomes" id="UP001141961">
    <property type="component" value="Unassembled WGS sequence"/>
</dbReference>